<comment type="similarity">
    <text evidence="2">Belongs to the sodium:solute symporter (SSF) (TC 2.A.21) family.</text>
</comment>
<evidence type="ECO:0000313" key="14">
    <source>
        <dbReference type="EMBL" id="AEW05876.1"/>
    </source>
</evidence>
<keyword evidence="4" id="KW-1003">Cell membrane</keyword>
<feature type="transmembrane region" description="Helical" evidence="13">
    <location>
        <begin position="171"/>
        <end position="190"/>
    </location>
</feature>
<feature type="transmembrane region" description="Helical" evidence="13">
    <location>
        <begin position="202"/>
        <end position="220"/>
    </location>
</feature>
<feature type="transmembrane region" description="Helical" evidence="13">
    <location>
        <begin position="416"/>
        <end position="437"/>
    </location>
</feature>
<feature type="transmembrane region" description="Helical" evidence="13">
    <location>
        <begin position="143"/>
        <end position="165"/>
    </location>
</feature>
<evidence type="ECO:0000256" key="12">
    <source>
        <dbReference type="ARBA" id="ARBA00033708"/>
    </source>
</evidence>
<evidence type="ECO:0000256" key="8">
    <source>
        <dbReference type="ARBA" id="ARBA00023053"/>
    </source>
</evidence>
<evidence type="ECO:0000256" key="1">
    <source>
        <dbReference type="ARBA" id="ARBA00004651"/>
    </source>
</evidence>
<evidence type="ECO:0000313" key="15">
    <source>
        <dbReference type="Proteomes" id="UP000005439"/>
    </source>
</evidence>
<reference evidence="15" key="1">
    <citation type="submission" date="2011-12" db="EMBL/GenBank/DDBJ databases">
        <title>The complete genome of chromosome of Sulfobacillus acidophilus DSM 10332.</title>
        <authorList>
            <person name="Lucas S."/>
            <person name="Han J."/>
            <person name="Lapidus A."/>
            <person name="Bruce D."/>
            <person name="Goodwin L."/>
            <person name="Pitluck S."/>
            <person name="Peters L."/>
            <person name="Kyrpides N."/>
            <person name="Mavromatis K."/>
            <person name="Ivanova N."/>
            <person name="Mikhailova N."/>
            <person name="Chertkov O."/>
            <person name="Saunders E."/>
            <person name="Detter J.C."/>
            <person name="Tapia R."/>
            <person name="Han C."/>
            <person name="Land M."/>
            <person name="Hauser L."/>
            <person name="Markowitz V."/>
            <person name="Cheng J.-F."/>
            <person name="Hugenholtz P."/>
            <person name="Woyke T."/>
            <person name="Wu D."/>
            <person name="Pukall R."/>
            <person name="Gehrich-Schroeter G."/>
            <person name="Schneider S."/>
            <person name="Klenk H.-P."/>
            <person name="Eisen J.A."/>
        </authorList>
    </citation>
    <scope>NUCLEOTIDE SEQUENCE [LARGE SCALE GENOMIC DNA]</scope>
    <source>
        <strain evidence="15">ATCC 700253 / DSM 10332 / NAL</strain>
    </source>
</reference>
<dbReference type="KEGG" id="sap:Sulac_2413"/>
<keyword evidence="10 13" id="KW-0472">Membrane</keyword>
<dbReference type="InterPro" id="IPR038377">
    <property type="entry name" value="Na/Glc_symporter_sf"/>
</dbReference>
<protein>
    <submittedName>
        <fullName evidence="14">Na+/solute symporter</fullName>
    </submittedName>
</protein>
<feature type="transmembrane region" description="Helical" evidence="13">
    <location>
        <begin position="38"/>
        <end position="56"/>
    </location>
</feature>
<dbReference type="GO" id="GO:0005886">
    <property type="term" value="C:plasma membrane"/>
    <property type="evidence" value="ECO:0007669"/>
    <property type="project" value="UniProtKB-SubCell"/>
</dbReference>
<feature type="transmembrane region" description="Helical" evidence="13">
    <location>
        <begin position="391"/>
        <end position="410"/>
    </location>
</feature>
<dbReference type="EMBL" id="CP003179">
    <property type="protein sequence ID" value="AEW05876.1"/>
    <property type="molecule type" value="Genomic_DNA"/>
</dbReference>
<keyword evidence="5 13" id="KW-0812">Transmembrane</keyword>
<feature type="transmembrane region" description="Helical" evidence="13">
    <location>
        <begin position="68"/>
        <end position="89"/>
    </location>
</feature>
<keyword evidence="9" id="KW-0406">Ion transport</keyword>
<comment type="catalytic activity">
    <reaction evidence="12">
        <text>L-proline(in) + Na(+)(in) = L-proline(out) + Na(+)(out)</text>
        <dbReference type="Rhea" id="RHEA:28967"/>
        <dbReference type="ChEBI" id="CHEBI:29101"/>
        <dbReference type="ChEBI" id="CHEBI:60039"/>
    </reaction>
</comment>
<feature type="transmembrane region" description="Helical" evidence="13">
    <location>
        <begin position="470"/>
        <end position="490"/>
    </location>
</feature>
<proteinExistence type="inferred from homology"/>
<dbReference type="STRING" id="679936.Sulac_2413"/>
<evidence type="ECO:0000256" key="5">
    <source>
        <dbReference type="ARBA" id="ARBA00022692"/>
    </source>
</evidence>
<evidence type="ECO:0000256" key="2">
    <source>
        <dbReference type="ARBA" id="ARBA00006434"/>
    </source>
</evidence>
<comment type="subcellular location">
    <subcellularLocation>
        <location evidence="1">Cell membrane</location>
        <topology evidence="1">Multi-pass membrane protein</topology>
    </subcellularLocation>
</comment>
<accession>G8TVF7</accession>
<dbReference type="Gene3D" id="1.20.1730.10">
    <property type="entry name" value="Sodium/glucose cotransporter"/>
    <property type="match status" value="1"/>
</dbReference>
<dbReference type="PANTHER" id="PTHR48086:SF3">
    <property type="entry name" value="SODIUM_PROLINE SYMPORTER"/>
    <property type="match status" value="1"/>
</dbReference>
<dbReference type="AlphaFoldDB" id="G8TVF7"/>
<dbReference type="Proteomes" id="UP000005439">
    <property type="component" value="Chromosome"/>
</dbReference>
<dbReference type="PANTHER" id="PTHR48086">
    <property type="entry name" value="SODIUM/PROLINE SYMPORTER-RELATED"/>
    <property type="match status" value="1"/>
</dbReference>
<reference evidence="14 15" key="2">
    <citation type="journal article" date="2012" name="Stand. Genomic Sci.">
        <title>Complete genome sequence of the moderately thermophilic mineral-sulfide-oxidizing firmicute Sulfobacillus acidophilus type strain (NAL(T)).</title>
        <authorList>
            <person name="Anderson I."/>
            <person name="Chertkov O."/>
            <person name="Chen A."/>
            <person name="Saunders E."/>
            <person name="Lapidus A."/>
            <person name="Nolan M."/>
            <person name="Lucas S."/>
            <person name="Hammon N."/>
            <person name="Deshpande S."/>
            <person name="Cheng J.F."/>
            <person name="Han C."/>
            <person name="Tapia R."/>
            <person name="Goodwin L.A."/>
            <person name="Pitluck S."/>
            <person name="Liolios K."/>
            <person name="Pagani I."/>
            <person name="Ivanova N."/>
            <person name="Mikhailova N."/>
            <person name="Pati A."/>
            <person name="Palaniappan K."/>
            <person name="Land M."/>
            <person name="Pan C."/>
            <person name="Rohde M."/>
            <person name="Pukall R."/>
            <person name="Goker M."/>
            <person name="Detter J.C."/>
            <person name="Woyke T."/>
            <person name="Bristow J."/>
            <person name="Eisen J.A."/>
            <person name="Markowitz V."/>
            <person name="Hugenholtz P."/>
            <person name="Kyrpides N.C."/>
            <person name="Klenk H.P."/>
            <person name="Mavromatis K."/>
        </authorList>
    </citation>
    <scope>NUCLEOTIDE SEQUENCE [LARGE SCALE GENOMIC DNA]</scope>
    <source>
        <strain evidence="15">ATCC 700253 / DSM 10332 / NAL</strain>
    </source>
</reference>
<dbReference type="HOGENOM" id="CLU_506953_0_0_9"/>
<dbReference type="InterPro" id="IPR050277">
    <property type="entry name" value="Sodium:Solute_Symporter"/>
</dbReference>
<feature type="transmembrane region" description="Helical" evidence="13">
    <location>
        <begin position="302"/>
        <end position="324"/>
    </location>
</feature>
<name>G8TVF7_SULAD</name>
<evidence type="ECO:0000256" key="13">
    <source>
        <dbReference type="SAM" id="Phobius"/>
    </source>
</evidence>
<dbReference type="InterPro" id="IPR001734">
    <property type="entry name" value="Na/solute_symporter"/>
</dbReference>
<feature type="transmembrane region" description="Helical" evidence="13">
    <location>
        <begin position="109"/>
        <end position="136"/>
    </location>
</feature>
<feature type="transmembrane region" description="Helical" evidence="13">
    <location>
        <begin position="446"/>
        <end position="464"/>
    </location>
</feature>
<dbReference type="PROSITE" id="PS50283">
    <property type="entry name" value="NA_SOLUT_SYMP_3"/>
    <property type="match status" value="1"/>
</dbReference>
<evidence type="ECO:0000256" key="3">
    <source>
        <dbReference type="ARBA" id="ARBA00022448"/>
    </source>
</evidence>
<dbReference type="PATRIC" id="fig|679936.5.peg.2500"/>
<feature type="transmembrane region" description="Helical" evidence="13">
    <location>
        <begin position="360"/>
        <end position="384"/>
    </location>
</feature>
<dbReference type="GO" id="GO:0006814">
    <property type="term" value="P:sodium ion transport"/>
    <property type="evidence" value="ECO:0007669"/>
    <property type="project" value="UniProtKB-KW"/>
</dbReference>
<gene>
    <name evidence="14" type="ordered locus">Sulac_2413</name>
</gene>
<evidence type="ECO:0000256" key="10">
    <source>
        <dbReference type="ARBA" id="ARBA00023136"/>
    </source>
</evidence>
<dbReference type="GO" id="GO:0015293">
    <property type="term" value="F:symporter activity"/>
    <property type="evidence" value="ECO:0007669"/>
    <property type="project" value="UniProtKB-KW"/>
</dbReference>
<organism evidence="14 15">
    <name type="scientific">Sulfobacillus acidophilus (strain ATCC 700253 / DSM 10332 / NAL)</name>
    <dbReference type="NCBI Taxonomy" id="679936"/>
    <lineage>
        <taxon>Bacteria</taxon>
        <taxon>Bacillati</taxon>
        <taxon>Bacillota</taxon>
        <taxon>Clostridia</taxon>
        <taxon>Eubacteriales</taxon>
        <taxon>Clostridiales Family XVII. Incertae Sedis</taxon>
        <taxon>Sulfobacillus</taxon>
    </lineage>
</organism>
<keyword evidence="11" id="KW-0739">Sodium transport</keyword>
<evidence type="ECO:0000256" key="9">
    <source>
        <dbReference type="ARBA" id="ARBA00023065"/>
    </source>
</evidence>
<keyword evidence="7 13" id="KW-1133">Transmembrane helix</keyword>
<sequence>MAIGVAISLYTAVLVLLGRVKRIPRLDVYHTGGGQLSAWAVFLLVLTLWSASSIVVQIDTAYTAGVSAVWYGVSVALMSVLVAWLVPWFRARDYISNSALLGRVFGSRVRWVSGAVIGLTFPIFALSNALAAAVYFRLAFHWGLGWSLVVTGAVLAVVIQFGGMLSLVRTQWLNMAWLGLGLALATWKLWPRGGMVHSVPSAFYHPLGIGHGLVWVWFGMNTLNVFSAQAEIQAVVGAKNIRHGQRAVWASTVVLLGVIGLATWIGMRTRLVVGKPELDGLAAFAMVMLAHSGMWFRVLMALSMWALALSWCGPLLLSGAVSMSQDVWRLPERTRAAKWALLLEVVLMVAYASWRPAEVAWWRVFGLTLRNAAVVGPTLALMVWPELPESVVLSSMVAGVLVGLGANAVTGFSPTVFLWGINPMWLAASTAFGVLAISRLVLSRRWGCLLGAVLVGGLVTETVMRVPGWAVNRGVLLLVEALLLVVWSWVMTRTSRGAGISSIEGQPT</sequence>
<evidence type="ECO:0000256" key="6">
    <source>
        <dbReference type="ARBA" id="ARBA00022847"/>
    </source>
</evidence>
<feature type="transmembrane region" description="Helical" evidence="13">
    <location>
        <begin position="247"/>
        <end position="266"/>
    </location>
</feature>
<evidence type="ECO:0000256" key="4">
    <source>
        <dbReference type="ARBA" id="ARBA00022475"/>
    </source>
</evidence>
<evidence type="ECO:0000256" key="7">
    <source>
        <dbReference type="ARBA" id="ARBA00022989"/>
    </source>
</evidence>
<keyword evidence="6" id="KW-0769">Symport</keyword>
<keyword evidence="15" id="KW-1185">Reference proteome</keyword>
<feature type="transmembrane region" description="Helical" evidence="13">
    <location>
        <begin position="336"/>
        <end position="354"/>
    </location>
</feature>
<keyword evidence="3" id="KW-0813">Transport</keyword>
<keyword evidence="8" id="KW-0915">Sodium</keyword>
<evidence type="ECO:0000256" key="11">
    <source>
        <dbReference type="ARBA" id="ARBA00023201"/>
    </source>
</evidence>